<organism evidence="3 4">
    <name type="scientific">Pyxidicoccus fallax</name>
    <dbReference type="NCBI Taxonomy" id="394095"/>
    <lineage>
        <taxon>Bacteria</taxon>
        <taxon>Pseudomonadati</taxon>
        <taxon>Myxococcota</taxon>
        <taxon>Myxococcia</taxon>
        <taxon>Myxococcales</taxon>
        <taxon>Cystobacterineae</taxon>
        <taxon>Myxococcaceae</taxon>
        <taxon>Pyxidicoccus</taxon>
    </lineage>
</organism>
<evidence type="ECO:0000256" key="2">
    <source>
        <dbReference type="SAM" id="SignalP"/>
    </source>
</evidence>
<feature type="chain" id="PRO_5032509295" description="Outer membrane protein beta-barrel domain-containing protein" evidence="2">
    <location>
        <begin position="22"/>
        <end position="367"/>
    </location>
</feature>
<dbReference type="SUPFAM" id="SSF56925">
    <property type="entry name" value="OMPA-like"/>
    <property type="match status" value="1"/>
</dbReference>
<feature type="region of interest" description="Disordered" evidence="1">
    <location>
        <begin position="69"/>
        <end position="175"/>
    </location>
</feature>
<evidence type="ECO:0000256" key="1">
    <source>
        <dbReference type="SAM" id="MobiDB-lite"/>
    </source>
</evidence>
<accession>A0A848LJG1</accession>
<sequence>MKAKILAGAVAALMYGTAAMAAEGDCPPSQASKDTPVQGTMMAQAPQGEMPMDDVQQEEDVIIETEPVPGSTGAAQDPLLEEGVGGSGDVGQDPSMGVQEPGIGGSGQQGQGEVLLRCEPVNQGTGGSGIMPAPAPAPAPAPDLSQEPQSQALPQDDATGGSGIATPPPSDFRPTAEAAEPIEPLEIEEKDKNDTRGLTLLVGGGVEGYTGELAPRINPGATAGVRASLKPSTVLGLELGYSGALNNIDLPVAGGAVDGPDLIRNGGSAVVTLGLFSTPWHPYVLGGIGINDYNFRGGESLGYTDDTVGSVPAGVGFRGHVGNFTVDARANYNFLFDKEFATGIEEGGGDFNEGGSYQGTLSVGGTF</sequence>
<evidence type="ECO:0008006" key="5">
    <source>
        <dbReference type="Google" id="ProtNLM"/>
    </source>
</evidence>
<evidence type="ECO:0000313" key="4">
    <source>
        <dbReference type="Proteomes" id="UP000518300"/>
    </source>
</evidence>
<dbReference type="InterPro" id="IPR011250">
    <property type="entry name" value="OMP/PagP_B-barrel"/>
</dbReference>
<dbReference type="AlphaFoldDB" id="A0A848LJG1"/>
<gene>
    <name evidence="3" type="ORF">HG543_23775</name>
</gene>
<evidence type="ECO:0000313" key="3">
    <source>
        <dbReference type="EMBL" id="NMO17852.1"/>
    </source>
</evidence>
<dbReference type="Proteomes" id="UP000518300">
    <property type="component" value="Unassembled WGS sequence"/>
</dbReference>
<dbReference type="EMBL" id="JABBJJ010000112">
    <property type="protein sequence ID" value="NMO17852.1"/>
    <property type="molecule type" value="Genomic_DNA"/>
</dbReference>
<comment type="caution">
    <text evidence="3">The sequence shown here is derived from an EMBL/GenBank/DDBJ whole genome shotgun (WGS) entry which is preliminary data.</text>
</comment>
<name>A0A848LJG1_9BACT</name>
<feature type="signal peptide" evidence="2">
    <location>
        <begin position="1"/>
        <end position="21"/>
    </location>
</feature>
<protein>
    <recommendedName>
        <fullName evidence="5">Outer membrane protein beta-barrel domain-containing protein</fullName>
    </recommendedName>
</protein>
<proteinExistence type="predicted"/>
<dbReference type="RefSeq" id="WP_169347132.1">
    <property type="nucleotide sequence ID" value="NZ_JABBJJ010000112.1"/>
</dbReference>
<keyword evidence="4" id="KW-1185">Reference proteome</keyword>
<keyword evidence="2" id="KW-0732">Signal</keyword>
<reference evidence="3 4" key="1">
    <citation type="submission" date="2020-04" db="EMBL/GenBank/DDBJ databases">
        <title>Draft genome of Pyxidicoccus fallax type strain.</title>
        <authorList>
            <person name="Whitworth D.E."/>
        </authorList>
    </citation>
    <scope>NUCLEOTIDE SEQUENCE [LARGE SCALE GENOMIC DNA]</scope>
    <source>
        <strain evidence="3 4">DSM 14698</strain>
    </source>
</reference>